<sequence>MVVLQEYFLLNPFVRSKYKLVRWPSGLRRCVQVAVSSEAWVRTPPSSSILLLACTKMIRGNITMLTVIGQSVNLESLYYQSQSGNPARHSL</sequence>
<gene>
    <name evidence="1" type="ORF">K493DRAFT_44476</name>
</gene>
<proteinExistence type="predicted"/>
<dbReference type="AlphaFoldDB" id="A0A1Y1Y412"/>
<dbReference type="InParanoid" id="A0A1Y1Y412"/>
<keyword evidence="2" id="KW-1185">Reference proteome</keyword>
<evidence type="ECO:0000313" key="1">
    <source>
        <dbReference type="EMBL" id="ORX92324.1"/>
    </source>
</evidence>
<accession>A0A1Y1Y412</accession>
<name>A0A1Y1Y412_9FUNG</name>
<dbReference type="EMBL" id="MCFE01000283">
    <property type="protein sequence ID" value="ORX92324.1"/>
    <property type="molecule type" value="Genomic_DNA"/>
</dbReference>
<organism evidence="1 2">
    <name type="scientific">Basidiobolus meristosporus CBS 931.73</name>
    <dbReference type="NCBI Taxonomy" id="1314790"/>
    <lineage>
        <taxon>Eukaryota</taxon>
        <taxon>Fungi</taxon>
        <taxon>Fungi incertae sedis</taxon>
        <taxon>Zoopagomycota</taxon>
        <taxon>Entomophthoromycotina</taxon>
        <taxon>Basidiobolomycetes</taxon>
        <taxon>Basidiobolales</taxon>
        <taxon>Basidiobolaceae</taxon>
        <taxon>Basidiobolus</taxon>
    </lineage>
</organism>
<comment type="caution">
    <text evidence="1">The sequence shown here is derived from an EMBL/GenBank/DDBJ whole genome shotgun (WGS) entry which is preliminary data.</text>
</comment>
<reference evidence="1 2" key="1">
    <citation type="submission" date="2016-07" db="EMBL/GenBank/DDBJ databases">
        <title>Pervasive Adenine N6-methylation of Active Genes in Fungi.</title>
        <authorList>
            <consortium name="DOE Joint Genome Institute"/>
            <person name="Mondo S.J."/>
            <person name="Dannebaum R.O."/>
            <person name="Kuo R.C."/>
            <person name="Labutti K."/>
            <person name="Haridas S."/>
            <person name="Kuo A."/>
            <person name="Salamov A."/>
            <person name="Ahrendt S.R."/>
            <person name="Lipzen A."/>
            <person name="Sullivan W."/>
            <person name="Andreopoulos W.B."/>
            <person name="Clum A."/>
            <person name="Lindquist E."/>
            <person name="Daum C."/>
            <person name="Ramamoorthy G.K."/>
            <person name="Gryganskyi A."/>
            <person name="Culley D."/>
            <person name="Magnuson J.K."/>
            <person name="James T.Y."/>
            <person name="O'Malley M.A."/>
            <person name="Stajich J.E."/>
            <person name="Spatafora J.W."/>
            <person name="Visel A."/>
            <person name="Grigoriev I.V."/>
        </authorList>
    </citation>
    <scope>NUCLEOTIDE SEQUENCE [LARGE SCALE GENOMIC DNA]</scope>
    <source>
        <strain evidence="1 2">CBS 931.73</strain>
    </source>
</reference>
<protein>
    <submittedName>
        <fullName evidence="1">Uncharacterized protein</fullName>
    </submittedName>
</protein>
<evidence type="ECO:0000313" key="2">
    <source>
        <dbReference type="Proteomes" id="UP000193498"/>
    </source>
</evidence>
<dbReference type="Proteomes" id="UP000193498">
    <property type="component" value="Unassembled WGS sequence"/>
</dbReference>